<dbReference type="PANTHER" id="PTHR31099">
    <property type="entry name" value="OS06G0165300 PROTEIN"/>
    <property type="match status" value="1"/>
</dbReference>
<protein>
    <recommendedName>
        <fullName evidence="1">Transposase (putative) gypsy type domain-containing protein</fullName>
    </recommendedName>
</protein>
<dbReference type="AlphaFoldDB" id="A0A371F8Y3"/>
<sequence length="434" mass="48579">MSARSVVSDCPPMSSARADEWSFGSQRSPLLFLVRDNPVKIPFTAFEWSILHALNVAPTQLHPNSWTFVRAFKLLCEDLGRVPSLGVFFWFFSLRKVTKVGWTSLSSRPWRKLLKPFLESFKVFKDKYFKVGRGATGPNVLADKSGSPFFPLYWTSQPAVSVMIVCKDLEKWEDEFITKLENLPLLSCADLIKGIGFSVQYLKNMKKRTSQQVDEGTSAPSVPLSVADTLVSPAPLEGFDQSPPVVILDSPRNSSFLEEVDPNLGDERLVVGGEESLECPRKRLNLDKNLAFRTPTGRASLEVGPNMDFEAIICGRPSSPYLWTCSEPVGRIADRNLLTFIDGPLVQQLGVAGTLSALQRFAGCSLMLDRAAETKFGLLDDRVKSLIVQLDQVDTDKHKWENVCSEADLKLENFKKTTTDLREELRQAVDHNRD</sequence>
<dbReference type="STRING" id="157652.A0A371F8Y3"/>
<feature type="domain" description="Transposase (putative) gypsy type" evidence="1">
    <location>
        <begin position="40"/>
        <end position="95"/>
    </location>
</feature>
<accession>A0A371F8Y3</accession>
<reference evidence="2" key="1">
    <citation type="submission" date="2018-05" db="EMBL/GenBank/DDBJ databases">
        <title>Draft genome of Mucuna pruriens seed.</title>
        <authorList>
            <person name="Nnadi N.E."/>
            <person name="Vos R."/>
            <person name="Hasami M.H."/>
            <person name="Devisetty U.K."/>
            <person name="Aguiy J.C."/>
        </authorList>
    </citation>
    <scope>NUCLEOTIDE SEQUENCE [LARGE SCALE GENOMIC DNA]</scope>
    <source>
        <strain evidence="2">JCA_2017</strain>
    </source>
</reference>
<dbReference type="Pfam" id="PF04195">
    <property type="entry name" value="Transposase_28"/>
    <property type="match status" value="1"/>
</dbReference>
<keyword evidence="3" id="KW-1185">Reference proteome</keyword>
<organism evidence="2 3">
    <name type="scientific">Mucuna pruriens</name>
    <name type="common">Velvet bean</name>
    <name type="synonym">Dolichos pruriens</name>
    <dbReference type="NCBI Taxonomy" id="157652"/>
    <lineage>
        <taxon>Eukaryota</taxon>
        <taxon>Viridiplantae</taxon>
        <taxon>Streptophyta</taxon>
        <taxon>Embryophyta</taxon>
        <taxon>Tracheophyta</taxon>
        <taxon>Spermatophyta</taxon>
        <taxon>Magnoliopsida</taxon>
        <taxon>eudicotyledons</taxon>
        <taxon>Gunneridae</taxon>
        <taxon>Pentapetalae</taxon>
        <taxon>rosids</taxon>
        <taxon>fabids</taxon>
        <taxon>Fabales</taxon>
        <taxon>Fabaceae</taxon>
        <taxon>Papilionoideae</taxon>
        <taxon>50 kb inversion clade</taxon>
        <taxon>NPAAA clade</taxon>
        <taxon>indigoferoid/millettioid clade</taxon>
        <taxon>Phaseoleae</taxon>
        <taxon>Mucuna</taxon>
    </lineage>
</organism>
<gene>
    <name evidence="2" type="ORF">CR513_45454</name>
</gene>
<dbReference type="Proteomes" id="UP000257109">
    <property type="component" value="Unassembled WGS sequence"/>
</dbReference>
<comment type="caution">
    <text evidence="2">The sequence shown here is derived from an EMBL/GenBank/DDBJ whole genome shotgun (WGS) entry which is preliminary data.</text>
</comment>
<dbReference type="EMBL" id="QJKJ01010070">
    <property type="protein sequence ID" value="RDX74754.1"/>
    <property type="molecule type" value="Genomic_DNA"/>
</dbReference>
<proteinExistence type="predicted"/>
<evidence type="ECO:0000313" key="2">
    <source>
        <dbReference type="EMBL" id="RDX74754.1"/>
    </source>
</evidence>
<dbReference type="PANTHER" id="PTHR31099:SF49">
    <property type="entry name" value="MYOSIN HEAVY CHAIN-LIKE PROTEIN"/>
    <property type="match status" value="1"/>
</dbReference>
<dbReference type="InterPro" id="IPR007321">
    <property type="entry name" value="Transposase_28"/>
</dbReference>
<name>A0A371F8Y3_MUCPR</name>
<evidence type="ECO:0000259" key="1">
    <source>
        <dbReference type="Pfam" id="PF04195"/>
    </source>
</evidence>
<evidence type="ECO:0000313" key="3">
    <source>
        <dbReference type="Proteomes" id="UP000257109"/>
    </source>
</evidence>
<dbReference type="OrthoDB" id="685909at2759"/>
<feature type="non-terminal residue" evidence="2">
    <location>
        <position position="1"/>
    </location>
</feature>